<organism evidence="2 3">
    <name type="scientific">Chiloscyllium punctatum</name>
    <name type="common">Brownbanded bambooshark</name>
    <name type="synonym">Hemiscyllium punctatum</name>
    <dbReference type="NCBI Taxonomy" id="137246"/>
    <lineage>
        <taxon>Eukaryota</taxon>
        <taxon>Metazoa</taxon>
        <taxon>Chordata</taxon>
        <taxon>Craniata</taxon>
        <taxon>Vertebrata</taxon>
        <taxon>Chondrichthyes</taxon>
        <taxon>Elasmobranchii</taxon>
        <taxon>Galeomorphii</taxon>
        <taxon>Galeoidea</taxon>
        <taxon>Orectolobiformes</taxon>
        <taxon>Hemiscylliidae</taxon>
        <taxon>Chiloscyllium</taxon>
    </lineage>
</organism>
<protein>
    <submittedName>
        <fullName evidence="2">Uncharacterized protein</fullName>
    </submittedName>
</protein>
<gene>
    <name evidence="2" type="ORF">chiPu_0005200</name>
</gene>
<comment type="caution">
    <text evidence="2">The sequence shown here is derived from an EMBL/GenBank/DDBJ whole genome shotgun (WGS) entry which is preliminary data.</text>
</comment>
<name>A0A401S8X1_CHIPU</name>
<proteinExistence type="predicted"/>
<dbReference type="AlphaFoldDB" id="A0A401S8X1"/>
<feature type="region of interest" description="Disordered" evidence="1">
    <location>
        <begin position="13"/>
        <end position="85"/>
    </location>
</feature>
<evidence type="ECO:0000313" key="3">
    <source>
        <dbReference type="Proteomes" id="UP000287033"/>
    </source>
</evidence>
<dbReference type="Proteomes" id="UP000287033">
    <property type="component" value="Unassembled WGS sequence"/>
</dbReference>
<sequence>MDGCADQWEARTAARANRQTRRPIGARRGSSYPSPGSKGDRRPHQWLRCARSEGAGRSTPSQQVRLKRKGSGLRKGEEGEKPRTG</sequence>
<evidence type="ECO:0000313" key="2">
    <source>
        <dbReference type="EMBL" id="GCC26780.1"/>
    </source>
</evidence>
<dbReference type="EMBL" id="BEZZ01000138">
    <property type="protein sequence ID" value="GCC26780.1"/>
    <property type="molecule type" value="Genomic_DNA"/>
</dbReference>
<evidence type="ECO:0000256" key="1">
    <source>
        <dbReference type="SAM" id="MobiDB-lite"/>
    </source>
</evidence>
<feature type="compositionally biased region" description="Basic and acidic residues" evidence="1">
    <location>
        <begin position="74"/>
        <end position="85"/>
    </location>
</feature>
<keyword evidence="3" id="KW-1185">Reference proteome</keyword>
<reference evidence="2 3" key="1">
    <citation type="journal article" date="2018" name="Nat. Ecol. Evol.">
        <title>Shark genomes provide insights into elasmobranch evolution and the origin of vertebrates.</title>
        <authorList>
            <person name="Hara Y"/>
            <person name="Yamaguchi K"/>
            <person name="Onimaru K"/>
            <person name="Kadota M"/>
            <person name="Koyanagi M"/>
            <person name="Keeley SD"/>
            <person name="Tatsumi K"/>
            <person name="Tanaka K"/>
            <person name="Motone F"/>
            <person name="Kageyama Y"/>
            <person name="Nozu R"/>
            <person name="Adachi N"/>
            <person name="Nishimura O"/>
            <person name="Nakagawa R"/>
            <person name="Tanegashima C"/>
            <person name="Kiyatake I"/>
            <person name="Matsumoto R"/>
            <person name="Murakumo K"/>
            <person name="Nishida K"/>
            <person name="Terakita A"/>
            <person name="Kuratani S"/>
            <person name="Sato K"/>
            <person name="Hyodo S Kuraku.S."/>
        </authorList>
    </citation>
    <scope>NUCLEOTIDE SEQUENCE [LARGE SCALE GENOMIC DNA]</scope>
</reference>
<accession>A0A401S8X1</accession>